<protein>
    <submittedName>
        <fullName evidence="3">Ankycorbin</fullName>
    </submittedName>
</protein>
<evidence type="ECO:0000256" key="2">
    <source>
        <dbReference type="ARBA" id="ARBA00023043"/>
    </source>
</evidence>
<dbReference type="GO" id="GO:0004540">
    <property type="term" value="F:RNA nuclease activity"/>
    <property type="evidence" value="ECO:0007669"/>
    <property type="project" value="TreeGrafter"/>
</dbReference>
<dbReference type="Pfam" id="PF12796">
    <property type="entry name" value="Ank_2"/>
    <property type="match status" value="1"/>
</dbReference>
<reference evidence="3" key="1">
    <citation type="journal article" date="2012" name="Nature">
        <title>The oyster genome reveals stress adaptation and complexity of shell formation.</title>
        <authorList>
            <person name="Zhang G."/>
            <person name="Fang X."/>
            <person name="Guo X."/>
            <person name="Li L."/>
            <person name="Luo R."/>
            <person name="Xu F."/>
            <person name="Yang P."/>
            <person name="Zhang L."/>
            <person name="Wang X."/>
            <person name="Qi H."/>
            <person name="Xiong Z."/>
            <person name="Que H."/>
            <person name="Xie Y."/>
            <person name="Holland P.W."/>
            <person name="Paps J."/>
            <person name="Zhu Y."/>
            <person name="Wu F."/>
            <person name="Chen Y."/>
            <person name="Wang J."/>
            <person name="Peng C."/>
            <person name="Meng J."/>
            <person name="Yang L."/>
            <person name="Liu J."/>
            <person name="Wen B."/>
            <person name="Zhang N."/>
            <person name="Huang Z."/>
            <person name="Zhu Q."/>
            <person name="Feng Y."/>
            <person name="Mount A."/>
            <person name="Hedgecock D."/>
            <person name="Xu Z."/>
            <person name="Liu Y."/>
            <person name="Domazet-Loso T."/>
            <person name="Du Y."/>
            <person name="Sun X."/>
            <person name="Zhang S."/>
            <person name="Liu B."/>
            <person name="Cheng P."/>
            <person name="Jiang X."/>
            <person name="Li J."/>
            <person name="Fan D."/>
            <person name="Wang W."/>
            <person name="Fu W."/>
            <person name="Wang T."/>
            <person name="Wang B."/>
            <person name="Zhang J."/>
            <person name="Peng Z."/>
            <person name="Li Y."/>
            <person name="Li N."/>
            <person name="Wang J."/>
            <person name="Chen M."/>
            <person name="He Y."/>
            <person name="Tan F."/>
            <person name="Song X."/>
            <person name="Zheng Q."/>
            <person name="Huang R."/>
            <person name="Yang H."/>
            <person name="Du X."/>
            <person name="Chen L."/>
            <person name="Yang M."/>
            <person name="Gaffney P.M."/>
            <person name="Wang S."/>
            <person name="Luo L."/>
            <person name="She Z."/>
            <person name="Ming Y."/>
            <person name="Huang W."/>
            <person name="Zhang S."/>
            <person name="Huang B."/>
            <person name="Zhang Y."/>
            <person name="Qu T."/>
            <person name="Ni P."/>
            <person name="Miao G."/>
            <person name="Wang J."/>
            <person name="Wang Q."/>
            <person name="Steinberg C.E."/>
            <person name="Wang H."/>
            <person name="Li N."/>
            <person name="Qian L."/>
            <person name="Zhang G."/>
            <person name="Li Y."/>
            <person name="Yang H."/>
            <person name="Liu X."/>
            <person name="Wang J."/>
            <person name="Yin Y."/>
            <person name="Wang J."/>
        </authorList>
    </citation>
    <scope>NUCLEOTIDE SEQUENCE [LARGE SCALE GENOMIC DNA]</scope>
    <source>
        <strain evidence="3">05x7-T-G4-1.051#20</strain>
    </source>
</reference>
<dbReference type="Gene3D" id="1.25.40.20">
    <property type="entry name" value="Ankyrin repeat-containing domain"/>
    <property type="match status" value="1"/>
</dbReference>
<dbReference type="InterPro" id="IPR002110">
    <property type="entry name" value="Ankyrin_rpt"/>
</dbReference>
<name>K1R2Y7_MAGGI</name>
<dbReference type="HOGENOM" id="CLU_1847072_0_0_1"/>
<dbReference type="PANTHER" id="PTHR24141">
    <property type="entry name" value="2-5A-DEPENDENT RIBONUCLEASE"/>
    <property type="match status" value="1"/>
</dbReference>
<accession>K1R2Y7</accession>
<dbReference type="AlphaFoldDB" id="K1R2Y7"/>
<dbReference type="GO" id="GO:0003723">
    <property type="term" value="F:RNA binding"/>
    <property type="evidence" value="ECO:0007669"/>
    <property type="project" value="TreeGrafter"/>
</dbReference>
<dbReference type="SMART" id="SM00248">
    <property type="entry name" value="ANK"/>
    <property type="match status" value="2"/>
</dbReference>
<dbReference type="SUPFAM" id="SSF48403">
    <property type="entry name" value="Ankyrin repeat"/>
    <property type="match status" value="1"/>
</dbReference>
<sequence>MLNVLTAHGASVNIKSIQGETPIHVALRQQFFEVIPNLISQNLEPNITDNDGISYLMLAAQFGEEDLVEHFVDIGVDCSLVDSKGNSALHYACYENFKTSEYSGLFFPCPAGMVSSDVNIRNQTLGEIQQQHCWSMDLL</sequence>
<evidence type="ECO:0000256" key="1">
    <source>
        <dbReference type="ARBA" id="ARBA00022737"/>
    </source>
</evidence>
<evidence type="ECO:0000313" key="3">
    <source>
        <dbReference type="EMBL" id="EKC35515.1"/>
    </source>
</evidence>
<dbReference type="PROSITE" id="PS50297">
    <property type="entry name" value="ANK_REP_REGION"/>
    <property type="match status" value="1"/>
</dbReference>
<proteinExistence type="predicted"/>
<dbReference type="InParanoid" id="K1R2Y7"/>
<dbReference type="PANTHER" id="PTHR24141:SF1">
    <property type="entry name" value="2-5A-DEPENDENT RIBONUCLEASE"/>
    <property type="match status" value="1"/>
</dbReference>
<keyword evidence="1" id="KW-0677">Repeat</keyword>
<dbReference type="InterPro" id="IPR036770">
    <property type="entry name" value="Ankyrin_rpt-contain_sf"/>
</dbReference>
<gene>
    <name evidence="3" type="ORF">CGI_10020281</name>
</gene>
<dbReference type="EMBL" id="JH817639">
    <property type="protein sequence ID" value="EKC35515.1"/>
    <property type="molecule type" value="Genomic_DNA"/>
</dbReference>
<keyword evidence="2" id="KW-0040">ANK repeat</keyword>
<organism evidence="3">
    <name type="scientific">Magallana gigas</name>
    <name type="common">Pacific oyster</name>
    <name type="synonym">Crassostrea gigas</name>
    <dbReference type="NCBI Taxonomy" id="29159"/>
    <lineage>
        <taxon>Eukaryota</taxon>
        <taxon>Metazoa</taxon>
        <taxon>Spiralia</taxon>
        <taxon>Lophotrochozoa</taxon>
        <taxon>Mollusca</taxon>
        <taxon>Bivalvia</taxon>
        <taxon>Autobranchia</taxon>
        <taxon>Pteriomorphia</taxon>
        <taxon>Ostreida</taxon>
        <taxon>Ostreoidea</taxon>
        <taxon>Ostreidae</taxon>
        <taxon>Magallana</taxon>
    </lineage>
</organism>
<dbReference type="GO" id="GO:0006396">
    <property type="term" value="P:RNA processing"/>
    <property type="evidence" value="ECO:0007669"/>
    <property type="project" value="TreeGrafter"/>
</dbReference>
<dbReference type="PROSITE" id="PS50088">
    <property type="entry name" value="ANK_REPEAT"/>
    <property type="match status" value="2"/>
</dbReference>